<dbReference type="InterPro" id="IPR004143">
    <property type="entry name" value="BPL_LPL_catalytic"/>
</dbReference>
<dbReference type="PANTHER" id="PTHR43679">
    <property type="entry name" value="OCTANOYLTRANSFERASE LIPM-RELATED"/>
    <property type="match status" value="1"/>
</dbReference>
<gene>
    <name evidence="2" type="ORF">SAMN04488558_1034</name>
</gene>
<evidence type="ECO:0000259" key="1">
    <source>
        <dbReference type="PROSITE" id="PS51733"/>
    </source>
</evidence>
<reference evidence="2 3" key="1">
    <citation type="submission" date="2016-10" db="EMBL/GenBank/DDBJ databases">
        <authorList>
            <person name="de Groot N.N."/>
        </authorList>
    </citation>
    <scope>NUCLEOTIDE SEQUENCE [LARGE SCALE GENOMIC DNA]</scope>
    <source>
        <strain evidence="2 3">DSM 15695</strain>
    </source>
</reference>
<dbReference type="SUPFAM" id="SSF55681">
    <property type="entry name" value="Class II aaRS and biotin synthetases"/>
    <property type="match status" value="1"/>
</dbReference>
<accession>A0A1H9BHR9</accession>
<organism evidence="2 3">
    <name type="scientific">Ignavigranum ruoffiae</name>
    <dbReference type="NCBI Taxonomy" id="89093"/>
    <lineage>
        <taxon>Bacteria</taxon>
        <taxon>Bacillati</taxon>
        <taxon>Bacillota</taxon>
        <taxon>Bacilli</taxon>
        <taxon>Lactobacillales</taxon>
        <taxon>Aerococcaceae</taxon>
        <taxon>Ignavigranum</taxon>
    </lineage>
</organism>
<feature type="domain" description="BPL/LPL catalytic" evidence="1">
    <location>
        <begin position="42"/>
        <end position="226"/>
    </location>
</feature>
<dbReference type="OrthoDB" id="2080934at2"/>
<dbReference type="PANTHER" id="PTHR43679:SF2">
    <property type="entry name" value="OCTANOYL-[GCVH]:PROTEIN N-OCTANOYLTRANSFERASE"/>
    <property type="match status" value="1"/>
</dbReference>
<evidence type="ECO:0000313" key="3">
    <source>
        <dbReference type="Proteomes" id="UP000198833"/>
    </source>
</evidence>
<evidence type="ECO:0000313" key="2">
    <source>
        <dbReference type="EMBL" id="SEP88516.1"/>
    </source>
</evidence>
<name>A0A1H9BHR9_9LACT</name>
<sequence>MSFVPDTQSQWFYLKSQEDALTSLAYETALIRYLPTIHDLTTQPAEHKIIHAYPIQKATVLLGAKDTRLPNYKEARRFLQGQNYQVLVRPHGGLGIVCDPGIVNLSLVQDSRYQNLNIDQAYQQFVELIQYIFEDYPLKIEAYEMANSYCPGKYDLIVQNKKIGGLAQRRFRNGVTTAAYLSLNGDQEGRGQLMKAFYQRGQADTSYPNVDPHSMANLSDFLTEEFTLADFNRLLQDKIVFAKESILAIEADSWQDALKQAQKQLRPSS</sequence>
<dbReference type="GO" id="GO:0016874">
    <property type="term" value="F:ligase activity"/>
    <property type="evidence" value="ECO:0007669"/>
    <property type="project" value="UniProtKB-KW"/>
</dbReference>
<dbReference type="GO" id="GO:0009249">
    <property type="term" value="P:protein lipoylation"/>
    <property type="evidence" value="ECO:0007669"/>
    <property type="project" value="UniProtKB-ARBA"/>
</dbReference>
<keyword evidence="2" id="KW-0436">Ligase</keyword>
<dbReference type="Proteomes" id="UP000198833">
    <property type="component" value="Unassembled WGS sequence"/>
</dbReference>
<dbReference type="PROSITE" id="PS51733">
    <property type="entry name" value="BPL_LPL_CATALYTIC"/>
    <property type="match status" value="1"/>
</dbReference>
<keyword evidence="3" id="KW-1185">Reference proteome</keyword>
<dbReference type="GO" id="GO:0016740">
    <property type="term" value="F:transferase activity"/>
    <property type="evidence" value="ECO:0007669"/>
    <property type="project" value="UniProtKB-ARBA"/>
</dbReference>
<dbReference type="Pfam" id="PF21948">
    <property type="entry name" value="LplA-B_cat"/>
    <property type="match status" value="1"/>
</dbReference>
<dbReference type="InterPro" id="IPR050664">
    <property type="entry name" value="Octanoyltrans_LipM/LipL"/>
</dbReference>
<dbReference type="GO" id="GO:0140096">
    <property type="term" value="F:catalytic activity, acting on a protein"/>
    <property type="evidence" value="ECO:0007669"/>
    <property type="project" value="UniProtKB-ARBA"/>
</dbReference>
<dbReference type="STRING" id="89093.SAMN04488558_1034"/>
<protein>
    <submittedName>
        <fullName evidence="2">Lipoate-protein ligase A</fullName>
    </submittedName>
</protein>
<dbReference type="AlphaFoldDB" id="A0A1H9BHR9"/>
<proteinExistence type="predicted"/>
<dbReference type="EMBL" id="FOEN01000003">
    <property type="protein sequence ID" value="SEP88516.1"/>
    <property type="molecule type" value="Genomic_DNA"/>
</dbReference>
<dbReference type="Gene3D" id="3.30.930.10">
    <property type="entry name" value="Bira Bifunctional Protein, Domain 2"/>
    <property type="match status" value="1"/>
</dbReference>
<dbReference type="RefSeq" id="WP_092570692.1">
    <property type="nucleotide sequence ID" value="NZ_CALUDV010000006.1"/>
</dbReference>
<dbReference type="InterPro" id="IPR045864">
    <property type="entry name" value="aa-tRNA-synth_II/BPL/LPL"/>
</dbReference>